<dbReference type="AlphaFoldDB" id="D3F3B6"/>
<evidence type="ECO:0000313" key="1">
    <source>
        <dbReference type="EMBL" id="ADB50396.1"/>
    </source>
</evidence>
<keyword evidence="2" id="KW-1185">Reference proteome</keyword>
<dbReference type="InterPro" id="IPR011717">
    <property type="entry name" value="TPR-4"/>
</dbReference>
<accession>D3F3B6</accession>
<dbReference type="Gene3D" id="1.25.40.10">
    <property type="entry name" value="Tetratricopeptide repeat domain"/>
    <property type="match status" value="1"/>
</dbReference>
<dbReference type="OrthoDB" id="8450665at2"/>
<proteinExistence type="predicted"/>
<name>D3F3B6_CONWI</name>
<reference evidence="2" key="2">
    <citation type="submission" date="2010-01" db="EMBL/GenBank/DDBJ databases">
        <title>The complete genome of Conexibacter woesei DSM 14684.</title>
        <authorList>
            <consortium name="US DOE Joint Genome Institute (JGI-PGF)"/>
            <person name="Lucas S."/>
            <person name="Copeland A."/>
            <person name="Lapidus A."/>
            <person name="Glavina del Rio T."/>
            <person name="Dalin E."/>
            <person name="Tice H."/>
            <person name="Bruce D."/>
            <person name="Goodwin L."/>
            <person name="Pitluck S."/>
            <person name="Kyrpides N."/>
            <person name="Mavromatis K."/>
            <person name="Ivanova N."/>
            <person name="Mikhailova N."/>
            <person name="Chertkov O."/>
            <person name="Brettin T."/>
            <person name="Detter J.C."/>
            <person name="Han C."/>
            <person name="Larimer F."/>
            <person name="Land M."/>
            <person name="Hauser L."/>
            <person name="Markowitz V."/>
            <person name="Cheng J.-F."/>
            <person name="Hugenholtz P."/>
            <person name="Woyke T."/>
            <person name="Wu D."/>
            <person name="Pukall R."/>
            <person name="Steenblock K."/>
            <person name="Schneider S."/>
            <person name="Klenk H.-P."/>
            <person name="Eisen J.A."/>
        </authorList>
    </citation>
    <scope>NUCLEOTIDE SEQUENCE [LARGE SCALE GENOMIC DNA]</scope>
    <source>
        <strain evidence="2">DSM 14684 / CIP 108061 / JCM 11494 / NBRC 100937 / ID131577</strain>
    </source>
</reference>
<dbReference type="Proteomes" id="UP000008229">
    <property type="component" value="Chromosome"/>
</dbReference>
<sequence length="144" mass="15636">MDADNPIVELCGKGMMAEGRGDPAAAKRLFEQAWERRSDDFEASTAAHYVARHQPTPAATLEWNERSLLHAEAAAAAGDERVRGFFPSPHLNLGKSHEDLGDFARAREHYARAEQCLDLLGDDGYGGLVRRGVAAGLERVAHAA</sequence>
<protein>
    <submittedName>
        <fullName evidence="1">Uncharacterized protein</fullName>
    </submittedName>
</protein>
<dbReference type="eggNOG" id="COG0457">
    <property type="taxonomic scope" value="Bacteria"/>
</dbReference>
<dbReference type="STRING" id="469383.Cwoe_1970"/>
<dbReference type="InterPro" id="IPR011990">
    <property type="entry name" value="TPR-like_helical_dom_sf"/>
</dbReference>
<dbReference type="SUPFAM" id="SSF48452">
    <property type="entry name" value="TPR-like"/>
    <property type="match status" value="1"/>
</dbReference>
<reference evidence="1 2" key="1">
    <citation type="journal article" date="2010" name="Stand. Genomic Sci.">
        <title>Complete genome sequence of Conexibacter woesei type strain (ID131577).</title>
        <authorList>
            <person name="Pukall R."/>
            <person name="Lapidus A."/>
            <person name="Glavina Del Rio T."/>
            <person name="Copeland A."/>
            <person name="Tice H."/>
            <person name="Cheng J.-F."/>
            <person name="Lucas S."/>
            <person name="Chen F."/>
            <person name="Nolan M."/>
            <person name="Bruce D."/>
            <person name="Goodwin L."/>
            <person name="Pitluck S."/>
            <person name="Mavromatis K."/>
            <person name="Ivanova N."/>
            <person name="Ovchinnikova G."/>
            <person name="Pati A."/>
            <person name="Chen A."/>
            <person name="Palaniappan K."/>
            <person name="Land M."/>
            <person name="Hauser L."/>
            <person name="Chang Y.-J."/>
            <person name="Jeffries C.D."/>
            <person name="Chain P."/>
            <person name="Meincke L."/>
            <person name="Sims D."/>
            <person name="Brettin T."/>
            <person name="Detter J.C."/>
            <person name="Rohde M."/>
            <person name="Goeker M."/>
            <person name="Bristow J."/>
            <person name="Eisen J.A."/>
            <person name="Markowitz V."/>
            <person name="Kyrpides N.C."/>
            <person name="Klenk H.-P."/>
            <person name="Hugenholtz P."/>
        </authorList>
    </citation>
    <scope>NUCLEOTIDE SEQUENCE [LARGE SCALE GENOMIC DNA]</scope>
    <source>
        <strain evidence="2">DSM 14684 / CIP 108061 / JCM 11494 / NBRC 100937 / ID131577</strain>
    </source>
</reference>
<dbReference type="EMBL" id="CP001854">
    <property type="protein sequence ID" value="ADB50396.1"/>
    <property type="molecule type" value="Genomic_DNA"/>
</dbReference>
<dbReference type="HOGENOM" id="CLU_120515_0_0_11"/>
<gene>
    <name evidence="1" type="ordered locus">Cwoe_1970</name>
</gene>
<dbReference type="Pfam" id="PF07721">
    <property type="entry name" value="TPR_4"/>
    <property type="match status" value="1"/>
</dbReference>
<dbReference type="RefSeq" id="WP_012933447.1">
    <property type="nucleotide sequence ID" value="NC_013739.1"/>
</dbReference>
<evidence type="ECO:0000313" key="2">
    <source>
        <dbReference type="Proteomes" id="UP000008229"/>
    </source>
</evidence>
<dbReference type="GO" id="GO:0042802">
    <property type="term" value="F:identical protein binding"/>
    <property type="evidence" value="ECO:0007669"/>
    <property type="project" value="InterPro"/>
</dbReference>
<organism evidence="1 2">
    <name type="scientific">Conexibacter woesei (strain DSM 14684 / CCUG 47730 / CIP 108061 / JCM 11494 / NBRC 100937 / ID131577)</name>
    <dbReference type="NCBI Taxonomy" id="469383"/>
    <lineage>
        <taxon>Bacteria</taxon>
        <taxon>Bacillati</taxon>
        <taxon>Actinomycetota</taxon>
        <taxon>Thermoleophilia</taxon>
        <taxon>Solirubrobacterales</taxon>
        <taxon>Conexibacteraceae</taxon>
        <taxon>Conexibacter</taxon>
    </lineage>
</organism>
<dbReference type="KEGG" id="cwo:Cwoe_1970"/>